<sequence>MGVPADRILVEPRAANTGQNIEFTRDLLAAHGIGVSSVTLVSRPYQQRRAYATCRRRWPEVEVTCASEPLSLTEYVDSVGDARRVAEMIVGDTQRITRYAELGFAVPQEVPDDVRRAYDRLVEAGYTGRLIRPRPGAPQRPGRAVR</sequence>
<accession>A0ABW3E5J8</accession>
<dbReference type="PANTHER" id="PTHR30336:SF20">
    <property type="entry name" value="DUF218 DOMAIN-CONTAINING PROTEIN"/>
    <property type="match status" value="1"/>
</dbReference>
<dbReference type="Proteomes" id="UP001597024">
    <property type="component" value="Unassembled WGS sequence"/>
</dbReference>
<name>A0ABW3E5J8_9ACTN</name>
<dbReference type="Gene3D" id="3.40.50.620">
    <property type="entry name" value="HUPs"/>
    <property type="match status" value="1"/>
</dbReference>
<evidence type="ECO:0000259" key="1">
    <source>
        <dbReference type="Pfam" id="PF02698"/>
    </source>
</evidence>
<protein>
    <submittedName>
        <fullName evidence="2">YdcF family protein</fullName>
    </submittedName>
</protein>
<dbReference type="InterPro" id="IPR003848">
    <property type="entry name" value="DUF218"/>
</dbReference>
<dbReference type="InterPro" id="IPR051599">
    <property type="entry name" value="Cell_Envelope_Assoc"/>
</dbReference>
<organism evidence="2 3">
    <name type="scientific">Streptosporangium algeriense</name>
    <dbReference type="NCBI Taxonomy" id="1682748"/>
    <lineage>
        <taxon>Bacteria</taxon>
        <taxon>Bacillati</taxon>
        <taxon>Actinomycetota</taxon>
        <taxon>Actinomycetes</taxon>
        <taxon>Streptosporangiales</taxon>
        <taxon>Streptosporangiaceae</taxon>
        <taxon>Streptosporangium</taxon>
    </lineage>
</organism>
<evidence type="ECO:0000313" key="2">
    <source>
        <dbReference type="EMBL" id="MFD0890331.1"/>
    </source>
</evidence>
<dbReference type="PANTHER" id="PTHR30336">
    <property type="entry name" value="INNER MEMBRANE PROTEIN, PROBABLE PERMEASE"/>
    <property type="match status" value="1"/>
</dbReference>
<dbReference type="Pfam" id="PF02698">
    <property type="entry name" value="DUF218"/>
    <property type="match status" value="1"/>
</dbReference>
<evidence type="ECO:0000313" key="3">
    <source>
        <dbReference type="Proteomes" id="UP001597024"/>
    </source>
</evidence>
<comment type="caution">
    <text evidence="2">The sequence shown here is derived from an EMBL/GenBank/DDBJ whole genome shotgun (WGS) entry which is preliminary data.</text>
</comment>
<dbReference type="EMBL" id="JBHTHX010002367">
    <property type="protein sequence ID" value="MFD0890331.1"/>
    <property type="molecule type" value="Genomic_DNA"/>
</dbReference>
<gene>
    <name evidence="2" type="ORF">ACFQ08_37805</name>
</gene>
<keyword evidence="3" id="KW-1185">Reference proteome</keyword>
<proteinExistence type="predicted"/>
<feature type="domain" description="DUF218" evidence="1">
    <location>
        <begin position="1"/>
        <end position="63"/>
    </location>
</feature>
<dbReference type="CDD" id="cd06259">
    <property type="entry name" value="YdcF-like"/>
    <property type="match status" value="1"/>
</dbReference>
<dbReference type="InterPro" id="IPR014729">
    <property type="entry name" value="Rossmann-like_a/b/a_fold"/>
</dbReference>
<reference evidence="3" key="1">
    <citation type="journal article" date="2019" name="Int. J. Syst. Evol. Microbiol.">
        <title>The Global Catalogue of Microorganisms (GCM) 10K type strain sequencing project: providing services to taxonomists for standard genome sequencing and annotation.</title>
        <authorList>
            <consortium name="The Broad Institute Genomics Platform"/>
            <consortium name="The Broad Institute Genome Sequencing Center for Infectious Disease"/>
            <person name="Wu L."/>
            <person name="Ma J."/>
        </authorList>
    </citation>
    <scope>NUCLEOTIDE SEQUENCE [LARGE SCALE GENOMIC DNA]</scope>
    <source>
        <strain evidence="3">CCUG 62974</strain>
    </source>
</reference>